<dbReference type="PANTHER" id="PTHR45947">
    <property type="entry name" value="SULFOQUINOVOSYL TRANSFERASE SQD2"/>
    <property type="match status" value="1"/>
</dbReference>
<gene>
    <name evidence="1" type="ORF">D0C36_04755</name>
</gene>
<dbReference type="Gene3D" id="3.40.50.2000">
    <property type="entry name" value="Glycogen Phosphorylase B"/>
    <property type="match status" value="2"/>
</dbReference>
<dbReference type="Pfam" id="PF13692">
    <property type="entry name" value="Glyco_trans_1_4"/>
    <property type="match status" value="1"/>
</dbReference>
<keyword evidence="1" id="KW-0808">Transferase</keyword>
<keyword evidence="2" id="KW-1185">Reference proteome</keyword>
<accession>A0A372NZ96</accession>
<protein>
    <submittedName>
        <fullName evidence="1">Glycosyltransferase</fullName>
    </submittedName>
</protein>
<evidence type="ECO:0000313" key="1">
    <source>
        <dbReference type="EMBL" id="RFZ94847.1"/>
    </source>
</evidence>
<dbReference type="AlphaFoldDB" id="A0A372NZ96"/>
<name>A0A372NZ96_9SPHI</name>
<proteinExistence type="predicted"/>
<dbReference type="InterPro" id="IPR050194">
    <property type="entry name" value="Glycosyltransferase_grp1"/>
</dbReference>
<dbReference type="GO" id="GO:0016757">
    <property type="term" value="F:glycosyltransferase activity"/>
    <property type="evidence" value="ECO:0007669"/>
    <property type="project" value="TreeGrafter"/>
</dbReference>
<dbReference type="RefSeq" id="WP_117390405.1">
    <property type="nucleotide sequence ID" value="NZ_QWDC01000001.1"/>
</dbReference>
<evidence type="ECO:0000313" key="2">
    <source>
        <dbReference type="Proteomes" id="UP000264217"/>
    </source>
</evidence>
<dbReference type="Proteomes" id="UP000264217">
    <property type="component" value="Unassembled WGS sequence"/>
</dbReference>
<dbReference type="EMBL" id="QWDC01000001">
    <property type="protein sequence ID" value="RFZ94847.1"/>
    <property type="molecule type" value="Genomic_DNA"/>
</dbReference>
<organism evidence="1 2">
    <name type="scientific">Mucilaginibacter conchicola</name>
    <dbReference type="NCBI Taxonomy" id="2303333"/>
    <lineage>
        <taxon>Bacteria</taxon>
        <taxon>Pseudomonadati</taxon>
        <taxon>Bacteroidota</taxon>
        <taxon>Sphingobacteriia</taxon>
        <taxon>Sphingobacteriales</taxon>
        <taxon>Sphingobacteriaceae</taxon>
        <taxon>Mucilaginibacter</taxon>
    </lineage>
</organism>
<comment type="caution">
    <text evidence="1">The sequence shown here is derived from an EMBL/GenBank/DDBJ whole genome shotgun (WGS) entry which is preliminary data.</text>
</comment>
<dbReference type="PANTHER" id="PTHR45947:SF3">
    <property type="entry name" value="SULFOQUINOVOSYL TRANSFERASE SQD2"/>
    <property type="match status" value="1"/>
</dbReference>
<dbReference type="SUPFAM" id="SSF53756">
    <property type="entry name" value="UDP-Glycosyltransferase/glycogen phosphorylase"/>
    <property type="match status" value="1"/>
</dbReference>
<dbReference type="OrthoDB" id="1100717at2"/>
<reference evidence="1 2" key="1">
    <citation type="submission" date="2018-08" db="EMBL/GenBank/DDBJ databases">
        <title>Mucilaginibacter sp. MYSH2.</title>
        <authorList>
            <person name="Seo T."/>
        </authorList>
    </citation>
    <scope>NUCLEOTIDE SEQUENCE [LARGE SCALE GENOMIC DNA]</scope>
    <source>
        <strain evidence="1 2">MYSH2</strain>
    </source>
</reference>
<sequence>MSNPKVLIINEAFNNHTGGGITLSNLFSGWEKDKIAVICQSYLLNGVDNSICDTYYQLGHKERKFSFPLNLINNKHYSGIIDVDNNNATPAQNEAKPTLRSRLIMNYFYPALKYLGLYHRILSTGISSELSEWLTNYNPDIIYAQAHDSEGVLLVLKIQQHLKKPMVFHMMDDWPAIATGNKLLTRSKRKADEYKFRELLNRSSVLMSISHKMAEVYKVKYQKNFTTFHNPIDLEFWSRFQRNNYDLPKTPTLLYAGRVGLGIDSSLKLVAKAVQKTNTDLKVALRFVIQTKQRPEWIDEFDCVDHKSFVSYEDLPKTFSEADFLILPYDFSEKSLQFIGYSMPTKATEYMISGSPVIVFAPQETALVNYAEKENWAAVVTKNDPSALYNCLATLIKSKEKRVALASRAIEVATKNHSSQAIKSQFNETLRSLIQ</sequence>